<dbReference type="AlphaFoldDB" id="A0A1I3R569"/>
<dbReference type="Gene3D" id="3.30.1330.40">
    <property type="entry name" value="RutC-like"/>
    <property type="match status" value="1"/>
</dbReference>
<dbReference type="PANTHER" id="PTHR11803:SF39">
    <property type="entry name" value="2-IMINOBUTANOATE_2-IMINOPROPANOATE DEAMINASE"/>
    <property type="match status" value="1"/>
</dbReference>
<dbReference type="CDD" id="cd00448">
    <property type="entry name" value="YjgF_YER057c_UK114_family"/>
    <property type="match status" value="1"/>
</dbReference>
<dbReference type="GO" id="GO:0005829">
    <property type="term" value="C:cytosol"/>
    <property type="evidence" value="ECO:0007669"/>
    <property type="project" value="TreeGrafter"/>
</dbReference>
<dbReference type="SUPFAM" id="SSF55298">
    <property type="entry name" value="YjgF-like"/>
    <property type="match status" value="1"/>
</dbReference>
<dbReference type="GeneID" id="301128860"/>
<reference evidence="3" key="1">
    <citation type="submission" date="2016-10" db="EMBL/GenBank/DDBJ databases">
        <authorList>
            <person name="Varghese N."/>
            <person name="Submissions S."/>
        </authorList>
    </citation>
    <scope>NUCLEOTIDE SEQUENCE [LARGE SCALE GENOMIC DNA]</scope>
    <source>
        <strain evidence="3">OK042</strain>
    </source>
</reference>
<dbReference type="RefSeq" id="WP_092267272.1">
    <property type="nucleotide sequence ID" value="NZ_BJOE01000004.1"/>
</dbReference>
<dbReference type="PROSITE" id="PS01094">
    <property type="entry name" value="UPF0076"/>
    <property type="match status" value="1"/>
</dbReference>
<proteinExistence type="inferred from homology"/>
<dbReference type="Proteomes" id="UP000198915">
    <property type="component" value="Unassembled WGS sequence"/>
</dbReference>
<dbReference type="InterPro" id="IPR019897">
    <property type="entry name" value="RidA_CS"/>
</dbReference>
<dbReference type="PANTHER" id="PTHR11803">
    <property type="entry name" value="2-IMINOBUTANOATE/2-IMINOPROPANOATE DEAMINASE RIDA"/>
    <property type="match status" value="1"/>
</dbReference>
<evidence type="ECO:0000313" key="2">
    <source>
        <dbReference type="EMBL" id="SFJ41255.1"/>
    </source>
</evidence>
<accession>A0A1I3R569</accession>
<comment type="similarity">
    <text evidence="1">Belongs to the RutC family.</text>
</comment>
<dbReference type="InterPro" id="IPR006056">
    <property type="entry name" value="RidA"/>
</dbReference>
<dbReference type="InterPro" id="IPR035959">
    <property type="entry name" value="RutC-like_sf"/>
</dbReference>
<sequence>MKRIATTEAPKAVGPYVQAVAARGAFLYISGQLPIDPKTNEMVSQDIYEQTEQSLKNVGAILKEADLSFENLVKTTIYVTDMDCFDGINKIYASFFQEGAIPARAVVEVSKLPKGAKVEIEAVANWA</sequence>
<name>A0A1I3R569_9BACL</name>
<evidence type="ECO:0000313" key="3">
    <source>
        <dbReference type="Proteomes" id="UP000198915"/>
    </source>
</evidence>
<dbReference type="NCBIfam" id="TIGR00004">
    <property type="entry name" value="Rid family detoxifying hydrolase"/>
    <property type="match status" value="1"/>
</dbReference>
<dbReference type="STRING" id="1884381.SAMN05518846_103281"/>
<dbReference type="FunFam" id="3.30.1330.40:FF:000001">
    <property type="entry name" value="L-PSP family endoribonuclease"/>
    <property type="match status" value="1"/>
</dbReference>
<dbReference type="Pfam" id="PF01042">
    <property type="entry name" value="Ribonuc_L-PSP"/>
    <property type="match status" value="1"/>
</dbReference>
<dbReference type="EMBL" id="FORT01000003">
    <property type="protein sequence ID" value="SFJ41255.1"/>
    <property type="molecule type" value="Genomic_DNA"/>
</dbReference>
<dbReference type="InterPro" id="IPR006175">
    <property type="entry name" value="YjgF/YER057c/UK114"/>
</dbReference>
<organism evidence="2 3">
    <name type="scientific">Brevibacillus centrosporus</name>
    <dbReference type="NCBI Taxonomy" id="54910"/>
    <lineage>
        <taxon>Bacteria</taxon>
        <taxon>Bacillati</taxon>
        <taxon>Bacillota</taxon>
        <taxon>Bacilli</taxon>
        <taxon>Bacillales</taxon>
        <taxon>Paenibacillaceae</taxon>
        <taxon>Brevibacillus</taxon>
    </lineage>
</organism>
<dbReference type="GO" id="GO:0019239">
    <property type="term" value="F:deaminase activity"/>
    <property type="evidence" value="ECO:0007669"/>
    <property type="project" value="TreeGrafter"/>
</dbReference>
<keyword evidence="3" id="KW-1185">Reference proteome</keyword>
<evidence type="ECO:0000256" key="1">
    <source>
        <dbReference type="ARBA" id="ARBA00010552"/>
    </source>
</evidence>
<protein>
    <submittedName>
        <fullName evidence="2">2-iminobutanoate/2-iminopropanoate deaminase</fullName>
    </submittedName>
</protein>
<gene>
    <name evidence="2" type="ORF">SAMN05518846_103281</name>
</gene>